<dbReference type="EMBL" id="FNFM01000002">
    <property type="protein sequence ID" value="SDJ88792.1"/>
    <property type="molecule type" value="Genomic_DNA"/>
</dbReference>
<organism evidence="1 2">
    <name type="scientific">Actinopolyspora mzabensis</name>
    <dbReference type="NCBI Taxonomy" id="995066"/>
    <lineage>
        <taxon>Bacteria</taxon>
        <taxon>Bacillati</taxon>
        <taxon>Actinomycetota</taxon>
        <taxon>Actinomycetes</taxon>
        <taxon>Actinopolysporales</taxon>
        <taxon>Actinopolysporaceae</taxon>
        <taxon>Actinopolyspora</taxon>
    </lineage>
</organism>
<dbReference type="AlphaFoldDB" id="A0A1G8XE05"/>
<dbReference type="Proteomes" id="UP000199213">
    <property type="component" value="Unassembled WGS sequence"/>
</dbReference>
<proteinExistence type="predicted"/>
<evidence type="ECO:0000313" key="2">
    <source>
        <dbReference type="Proteomes" id="UP000199213"/>
    </source>
</evidence>
<evidence type="ECO:0000313" key="1">
    <source>
        <dbReference type="EMBL" id="SDJ88792.1"/>
    </source>
</evidence>
<accession>A0A1G8XE05</accession>
<keyword evidence="2" id="KW-1185">Reference proteome</keyword>
<gene>
    <name evidence="1" type="ORF">SAMN04487820_102531</name>
</gene>
<name>A0A1G8XE05_ACTMZ</name>
<reference evidence="2" key="1">
    <citation type="submission" date="2016-10" db="EMBL/GenBank/DDBJ databases">
        <authorList>
            <person name="Varghese N."/>
            <person name="Submissions S."/>
        </authorList>
    </citation>
    <scope>NUCLEOTIDE SEQUENCE [LARGE SCALE GENOMIC DNA]</scope>
    <source>
        <strain evidence="2">DSM 45460</strain>
    </source>
</reference>
<protein>
    <submittedName>
        <fullName evidence="1">Uncharacterized protein</fullName>
    </submittedName>
</protein>
<sequence>MRSAPIVLTMNRTNLLRFKETVDVAVSELAVRPESSGLAD</sequence>